<reference evidence="1" key="1">
    <citation type="submission" date="2017-09" db="EMBL/GenBank/DDBJ databases">
        <title>Pathogenic variability among Pasteurella multocida A isolates from Brazilian pig farms.</title>
        <authorList>
            <person name="Oliveira J.X."/>
            <person name="Mores M.A.Z."/>
            <person name="Rebellato R."/>
            <person name="Kich J.D."/>
            <person name="Cantao M.E."/>
            <person name="Klein C.S."/>
            <person name="Guedes R.M."/>
            <person name="Coldebella A."/>
            <person name="Barcellos D.E.S.N."/>
            <person name="Mores N."/>
        </authorList>
    </citation>
    <scope>NUCLEOTIDE SEQUENCE</scope>
    <source>
        <strain evidence="1">BRMSA 1199</strain>
        <strain evidence="2">BRMSA 1201</strain>
    </source>
</reference>
<evidence type="ECO:0000313" key="2">
    <source>
        <dbReference type="EMBL" id="AWW87214.1"/>
    </source>
</evidence>
<accession>A0A2Z4K583</accession>
<protein>
    <submittedName>
        <fullName evidence="1">Uncharacterized protein</fullName>
    </submittedName>
</protein>
<dbReference type="EMBL" id="MG023085">
    <property type="protein sequence ID" value="AWW87166.1"/>
    <property type="molecule type" value="Genomic_DNA"/>
</dbReference>
<dbReference type="AlphaFoldDB" id="A0A2Z4K583"/>
<reference evidence="3 4" key="2">
    <citation type="journal article" date="2018" name="Front. Microbiol.">
        <title>Genetic and Phylogenetic Characteristics of Pasteurella multocida Isolates From Different Host Species.</title>
        <authorList>
            <person name="Peng Z."/>
            <person name="Liang W."/>
            <person name="Wang F."/>
            <person name="Xu Z."/>
            <person name="Xie Z."/>
            <person name="Lian Z."/>
            <person name="Hua L."/>
            <person name="Zhou R."/>
            <person name="Chen H."/>
            <person name="Wu B."/>
        </authorList>
    </citation>
    <scope>NUCLEOTIDE SEQUENCE [LARGE SCALE GENOMIC DNA]</scope>
    <source>
        <strain evidence="3 4">HNA06</strain>
    </source>
</reference>
<name>A0A2Z4K583_PASMD</name>
<evidence type="ECO:0000313" key="1">
    <source>
        <dbReference type="EMBL" id="AWW87166.1"/>
    </source>
</evidence>
<dbReference type="EMBL" id="MG023086">
    <property type="protein sequence ID" value="AWW87214.1"/>
    <property type="molecule type" value="Genomic_DNA"/>
</dbReference>
<dbReference type="Proteomes" id="UP000540079">
    <property type="component" value="Unassembled WGS sequence"/>
</dbReference>
<gene>
    <name evidence="3" type="ORF">C2800_00850</name>
</gene>
<dbReference type="KEGG" id="pmul:DR93_1427"/>
<proteinExistence type="predicted"/>
<dbReference type="EMBL" id="PPVL01000001">
    <property type="protein sequence ID" value="NNI77989.1"/>
    <property type="molecule type" value="Genomic_DNA"/>
</dbReference>
<evidence type="ECO:0000313" key="4">
    <source>
        <dbReference type="Proteomes" id="UP000540079"/>
    </source>
</evidence>
<organism evidence="1">
    <name type="scientific">Pasteurella multocida</name>
    <dbReference type="NCBI Taxonomy" id="747"/>
    <lineage>
        <taxon>Bacteria</taxon>
        <taxon>Pseudomonadati</taxon>
        <taxon>Pseudomonadota</taxon>
        <taxon>Gammaproteobacteria</taxon>
        <taxon>Pasteurellales</taxon>
        <taxon>Pasteurellaceae</taxon>
        <taxon>Pasteurella</taxon>
    </lineage>
</organism>
<dbReference type="RefSeq" id="WP_005755570.1">
    <property type="nucleotide sequence ID" value="NZ_CP008918.1"/>
</dbReference>
<evidence type="ECO:0000313" key="3">
    <source>
        <dbReference type="EMBL" id="NNI77989.1"/>
    </source>
</evidence>
<sequence length="320" mass="36091">MAYQTGTATSVVILLEKLKDFAQSQNWTIHKHTATQLFLKNNEGYWALEFKDKLLFTIACTGFDDSRDVFNQPGSSANPQSAFQQVKTATSHLENGNFVTYDFFGTSQYLHVVVQIGAERFRHFGIGTLDKEGVYTGGQYAFGTYMQKGYERYNSYDHNFGFSAGAKSFLPVLRADGLAGETKSPWYFCPFDAWVKDIAEKDFGKALLTLGRAAMYTTDRTSHPDLKLVDWSQSKFGQMLIPCPHSLIAHCKDGVLRRLGILPDRYECTMNGIAPRQILTMLGERWMIVPSAQYDHRIKYDLESGLDNSGVQGVAYRIVE</sequence>